<name>A0A1I2CLL3_9ACTN</name>
<dbReference type="AlphaFoldDB" id="A0A1I2CLL3"/>
<reference evidence="2" key="1">
    <citation type="submission" date="2016-10" db="EMBL/GenBank/DDBJ databases">
        <authorList>
            <person name="Varghese N."/>
            <person name="Submissions S."/>
        </authorList>
    </citation>
    <scope>NUCLEOTIDE SEQUENCE [LARGE SCALE GENOMIC DNA]</scope>
    <source>
        <strain evidence="2">DSM 45004</strain>
    </source>
</reference>
<evidence type="ECO:0000313" key="2">
    <source>
        <dbReference type="Proteomes" id="UP000198716"/>
    </source>
</evidence>
<sequence>MWMMDHPVEATRWGWRVWLVMKIRLVTGELSRQGNMISVTLDSPPDAGIAVGARVELVEPYMRAYETTTLGKPHSLLEFRASALRPAS</sequence>
<dbReference type="EMBL" id="FOMZ01000026">
    <property type="protein sequence ID" value="SFE69144.1"/>
    <property type="molecule type" value="Genomic_DNA"/>
</dbReference>
<protein>
    <submittedName>
        <fullName evidence="1">Uncharacterized protein</fullName>
    </submittedName>
</protein>
<keyword evidence="2" id="KW-1185">Reference proteome</keyword>
<evidence type="ECO:0000313" key="1">
    <source>
        <dbReference type="EMBL" id="SFE69144.1"/>
    </source>
</evidence>
<accession>A0A1I2CLL3</accession>
<organism evidence="1 2">
    <name type="scientific">Actinopolyspora alba</name>
    <dbReference type="NCBI Taxonomy" id="673379"/>
    <lineage>
        <taxon>Bacteria</taxon>
        <taxon>Bacillati</taxon>
        <taxon>Actinomycetota</taxon>
        <taxon>Actinomycetes</taxon>
        <taxon>Actinopolysporales</taxon>
        <taxon>Actinopolysporaceae</taxon>
        <taxon>Actinopolyspora</taxon>
        <taxon>Actinopolyspora alba group</taxon>
    </lineage>
</organism>
<gene>
    <name evidence="1" type="ORF">SAMN04487819_1266</name>
</gene>
<proteinExistence type="predicted"/>
<dbReference type="Proteomes" id="UP000198716">
    <property type="component" value="Unassembled WGS sequence"/>
</dbReference>